<dbReference type="RefSeq" id="XP_005109023.1">
    <property type="nucleotide sequence ID" value="XM_005108966.3"/>
</dbReference>
<gene>
    <name evidence="9" type="primary">LOC101863058</name>
</gene>
<feature type="domain" description="SH3" evidence="7">
    <location>
        <begin position="103"/>
        <end position="165"/>
    </location>
</feature>
<sequence>MEADFDHEDKYSWYFGQLSRDETNRILEREQFSGVFLVRESKTMPGDFVLCVKEDAKVSHYIVNRIQSGGTGSFKIGDKEFPDIPSLLNFYKTHYLDTTTLIRPAPRARLLCKYEFPGRDPEDLPFKRGEVLELISKDEAEWWSARNTSGLVGQIPVRYIEVIDEDRQVNNGSEGPGYERPQEIAQQPQPPAVQVKLPAKAIVILQRIPSAYDRRQLRLERGEIVTVVETNLNGQWEGEINGRRGIFPFTHVRFLTPEELSNIDA</sequence>
<protein>
    <submittedName>
        <fullName evidence="9">Adapter molecule Crk</fullName>
    </submittedName>
</protein>
<evidence type="ECO:0000256" key="5">
    <source>
        <dbReference type="SAM" id="MobiDB-lite"/>
    </source>
</evidence>
<dbReference type="InterPro" id="IPR000980">
    <property type="entry name" value="SH2"/>
</dbReference>
<feature type="region of interest" description="Disordered" evidence="5">
    <location>
        <begin position="168"/>
        <end position="191"/>
    </location>
</feature>
<keyword evidence="8" id="KW-1185">Reference proteome</keyword>
<evidence type="ECO:0000259" key="7">
    <source>
        <dbReference type="PROSITE" id="PS50002"/>
    </source>
</evidence>
<dbReference type="InterPro" id="IPR036028">
    <property type="entry name" value="SH3-like_dom_sf"/>
</dbReference>
<evidence type="ECO:0000256" key="3">
    <source>
        <dbReference type="PROSITE-ProRule" id="PRU00191"/>
    </source>
</evidence>
<name>A0ABM0K571_APLCA</name>
<accession>A0ABM0K571</accession>
<dbReference type="Gene3D" id="3.30.505.10">
    <property type="entry name" value="SH2 domain"/>
    <property type="match status" value="1"/>
</dbReference>
<dbReference type="InterPro" id="IPR001452">
    <property type="entry name" value="SH3_domain"/>
</dbReference>
<evidence type="ECO:0000256" key="1">
    <source>
        <dbReference type="ARBA" id="ARBA00022443"/>
    </source>
</evidence>
<dbReference type="Gene3D" id="2.30.30.40">
    <property type="entry name" value="SH3 Domains"/>
    <property type="match status" value="2"/>
</dbReference>
<dbReference type="SMART" id="SM00252">
    <property type="entry name" value="SH2"/>
    <property type="match status" value="1"/>
</dbReference>
<keyword evidence="1 4" id="KW-0728">SH3 domain</keyword>
<keyword evidence="2 3" id="KW-0727">SH2 domain</keyword>
<evidence type="ECO:0000256" key="2">
    <source>
        <dbReference type="ARBA" id="ARBA00022999"/>
    </source>
</evidence>
<dbReference type="Pfam" id="PF00017">
    <property type="entry name" value="SH2"/>
    <property type="match status" value="1"/>
</dbReference>
<dbReference type="PRINTS" id="PR00401">
    <property type="entry name" value="SH2DOMAIN"/>
</dbReference>
<dbReference type="GeneID" id="101863058"/>
<dbReference type="PROSITE" id="PS50001">
    <property type="entry name" value="SH2"/>
    <property type="match status" value="1"/>
</dbReference>
<dbReference type="Proteomes" id="UP000694888">
    <property type="component" value="Unplaced"/>
</dbReference>
<dbReference type="Pfam" id="PF07653">
    <property type="entry name" value="SH3_2"/>
    <property type="match status" value="1"/>
</dbReference>
<evidence type="ECO:0000256" key="4">
    <source>
        <dbReference type="PROSITE-ProRule" id="PRU00192"/>
    </source>
</evidence>
<dbReference type="PROSITE" id="PS50002">
    <property type="entry name" value="SH3"/>
    <property type="match status" value="2"/>
</dbReference>
<reference evidence="9" key="1">
    <citation type="submission" date="2025-08" db="UniProtKB">
        <authorList>
            <consortium name="RefSeq"/>
        </authorList>
    </citation>
    <scope>IDENTIFICATION</scope>
</reference>
<dbReference type="PRINTS" id="PR00452">
    <property type="entry name" value="SH3DOMAIN"/>
</dbReference>
<dbReference type="PANTHER" id="PTHR19969:SF5">
    <property type="entry name" value="CRK-LIKE PROTEIN"/>
    <property type="match status" value="1"/>
</dbReference>
<dbReference type="SUPFAM" id="SSF55550">
    <property type="entry name" value="SH2 domain"/>
    <property type="match status" value="1"/>
</dbReference>
<dbReference type="PANTHER" id="PTHR19969">
    <property type="entry name" value="SH2-SH3 ADAPTOR PROTEIN-RELATED"/>
    <property type="match status" value="1"/>
</dbReference>
<feature type="domain" description="SH3" evidence="7">
    <location>
        <begin position="194"/>
        <end position="257"/>
    </location>
</feature>
<evidence type="ECO:0000313" key="9">
    <source>
        <dbReference type="RefSeq" id="XP_005109023.1"/>
    </source>
</evidence>
<dbReference type="InterPro" id="IPR051184">
    <property type="entry name" value="Tyrosine-phos_adapter"/>
</dbReference>
<evidence type="ECO:0000259" key="6">
    <source>
        <dbReference type="PROSITE" id="PS50001"/>
    </source>
</evidence>
<evidence type="ECO:0000313" key="8">
    <source>
        <dbReference type="Proteomes" id="UP000694888"/>
    </source>
</evidence>
<dbReference type="SMART" id="SM00326">
    <property type="entry name" value="SH3"/>
    <property type="match status" value="2"/>
</dbReference>
<dbReference type="InterPro" id="IPR036860">
    <property type="entry name" value="SH2_dom_sf"/>
</dbReference>
<proteinExistence type="predicted"/>
<dbReference type="SUPFAM" id="SSF50044">
    <property type="entry name" value="SH3-domain"/>
    <property type="match status" value="2"/>
</dbReference>
<dbReference type="Pfam" id="PF00018">
    <property type="entry name" value="SH3_1"/>
    <property type="match status" value="1"/>
</dbReference>
<feature type="domain" description="SH2" evidence="6">
    <location>
        <begin position="13"/>
        <end position="105"/>
    </location>
</feature>
<organism evidence="8 9">
    <name type="scientific">Aplysia californica</name>
    <name type="common">California sea hare</name>
    <dbReference type="NCBI Taxonomy" id="6500"/>
    <lineage>
        <taxon>Eukaryota</taxon>
        <taxon>Metazoa</taxon>
        <taxon>Spiralia</taxon>
        <taxon>Lophotrochozoa</taxon>
        <taxon>Mollusca</taxon>
        <taxon>Gastropoda</taxon>
        <taxon>Heterobranchia</taxon>
        <taxon>Euthyneura</taxon>
        <taxon>Tectipleura</taxon>
        <taxon>Aplysiida</taxon>
        <taxon>Aplysioidea</taxon>
        <taxon>Aplysiidae</taxon>
        <taxon>Aplysia</taxon>
    </lineage>
</organism>